<evidence type="ECO:0000256" key="1">
    <source>
        <dbReference type="ARBA" id="ARBA00008668"/>
    </source>
</evidence>
<feature type="chain" id="PRO_5012332193" evidence="3">
    <location>
        <begin position="24"/>
        <end position="229"/>
    </location>
</feature>
<keyword evidence="2" id="KW-1133">Transmembrane helix</keyword>
<sequence length="229" mass="25806">MGYFRCPLLLILLLLCLANIITGVPLVPALCIFGDSVTDVGNNNYVTTLLRANFFPYGRDFVTHKPTGRFCNGKLAADYTAEYLGFDTYPPPYLSPANDTLLLTGANFASAGSGFYDTTSHLYQAITLSEQVSYYREWQNQVVRIAGNERANTIFSGGIHILSAGSSDFLLNYYINPLLNALYTPSQFSDMLLRSYSIFIQVLYYGFFFYFYFINHQPRPISSQAFLNH</sequence>
<dbReference type="Gramene" id="mRNA:HanXRQr2_Chr14g0627971">
    <property type="protein sequence ID" value="mRNA:HanXRQr2_Chr14g0627971"/>
    <property type="gene ID" value="HanXRQr2_Chr14g0627971"/>
</dbReference>
<dbReference type="InterPro" id="IPR001087">
    <property type="entry name" value="GDSL"/>
</dbReference>
<reference evidence="4" key="3">
    <citation type="submission" date="2020-06" db="EMBL/GenBank/DDBJ databases">
        <title>Helianthus annuus Genome sequencing and assembly Release 2.</title>
        <authorList>
            <person name="Gouzy J."/>
            <person name="Langlade N."/>
            <person name="Munos S."/>
        </authorList>
    </citation>
    <scope>NUCLEOTIDE SEQUENCE</scope>
    <source>
        <tissue evidence="4">Leaves</tissue>
    </source>
</reference>
<dbReference type="InParanoid" id="A0A251VNS4"/>
<evidence type="ECO:0000313" key="6">
    <source>
        <dbReference type="Proteomes" id="UP000215914"/>
    </source>
</evidence>
<keyword evidence="5" id="KW-0378">Hydrolase</keyword>
<gene>
    <name evidence="5" type="ORF">HannXRQ_Chr01g0016551</name>
    <name evidence="4" type="ORF">HanXRQr2_Chr14g0627971</name>
</gene>
<proteinExistence type="inferred from homology"/>
<dbReference type="EMBL" id="CM007890">
    <property type="protein sequence ID" value="OTG37230.1"/>
    <property type="molecule type" value="Genomic_DNA"/>
</dbReference>
<name>A0A251VNS4_HELAN</name>
<keyword evidence="3" id="KW-0732">Signal</keyword>
<keyword evidence="6" id="KW-1185">Reference proteome</keyword>
<feature type="signal peptide" evidence="3">
    <location>
        <begin position="1"/>
        <end position="23"/>
    </location>
</feature>
<comment type="similarity">
    <text evidence="1">Belongs to the 'GDSL' lipolytic enzyme family.</text>
</comment>
<dbReference type="GO" id="GO:0004806">
    <property type="term" value="F:triacylglycerol lipase activity"/>
    <property type="evidence" value="ECO:0007669"/>
    <property type="project" value="UniProtKB-EC"/>
</dbReference>
<dbReference type="EMBL" id="MNCJ02000329">
    <property type="protein sequence ID" value="KAF5767718.1"/>
    <property type="molecule type" value="Genomic_DNA"/>
</dbReference>
<organism evidence="5 6">
    <name type="scientific">Helianthus annuus</name>
    <name type="common">Common sunflower</name>
    <dbReference type="NCBI Taxonomy" id="4232"/>
    <lineage>
        <taxon>Eukaryota</taxon>
        <taxon>Viridiplantae</taxon>
        <taxon>Streptophyta</taxon>
        <taxon>Embryophyta</taxon>
        <taxon>Tracheophyta</taxon>
        <taxon>Spermatophyta</taxon>
        <taxon>Magnoliopsida</taxon>
        <taxon>eudicotyledons</taxon>
        <taxon>Gunneridae</taxon>
        <taxon>Pentapetalae</taxon>
        <taxon>asterids</taxon>
        <taxon>campanulids</taxon>
        <taxon>Asterales</taxon>
        <taxon>Asteraceae</taxon>
        <taxon>Asteroideae</taxon>
        <taxon>Heliantheae alliance</taxon>
        <taxon>Heliantheae</taxon>
        <taxon>Helianthus</taxon>
    </lineage>
</organism>
<dbReference type="InterPro" id="IPR036514">
    <property type="entry name" value="SGNH_hydro_sf"/>
</dbReference>
<evidence type="ECO:0000313" key="4">
    <source>
        <dbReference type="EMBL" id="KAF5767718.1"/>
    </source>
</evidence>
<dbReference type="Proteomes" id="UP000215914">
    <property type="component" value="Chromosome 1"/>
</dbReference>
<evidence type="ECO:0000256" key="3">
    <source>
        <dbReference type="SAM" id="SignalP"/>
    </source>
</evidence>
<dbReference type="AlphaFoldDB" id="A0A251VNS4"/>
<protein>
    <submittedName>
        <fullName evidence="5">Putative SGNH hydrolase-type esterase domain-containing protein</fullName>
    </submittedName>
    <submittedName>
        <fullName evidence="4">Triacylglycerol lipase</fullName>
        <ecNumber evidence="4">3.1.1.3</ecNumber>
    </submittedName>
</protein>
<keyword evidence="2" id="KW-0472">Membrane</keyword>
<keyword evidence="2" id="KW-0812">Transmembrane</keyword>
<dbReference type="EC" id="3.1.1.3" evidence="4"/>
<reference evidence="5" key="2">
    <citation type="submission" date="2017-02" db="EMBL/GenBank/DDBJ databases">
        <title>Sunflower complete genome.</title>
        <authorList>
            <person name="Langlade N."/>
            <person name="Munos S."/>
        </authorList>
    </citation>
    <scope>NUCLEOTIDE SEQUENCE [LARGE SCALE GENOMIC DNA]</scope>
    <source>
        <tissue evidence="5">Leaves</tissue>
    </source>
</reference>
<dbReference type="OMA" id="CLANIIT"/>
<accession>A0A251VNS4</accession>
<dbReference type="PANTHER" id="PTHR45642:SF103">
    <property type="entry name" value="ZINC FINGER PROTEIN"/>
    <property type="match status" value="1"/>
</dbReference>
<dbReference type="InterPro" id="IPR050592">
    <property type="entry name" value="GDSL_lipolytic_enzyme"/>
</dbReference>
<feature type="transmembrane region" description="Helical" evidence="2">
    <location>
        <begin position="196"/>
        <end position="214"/>
    </location>
</feature>
<dbReference type="PANTHER" id="PTHR45642">
    <property type="entry name" value="GDSL ESTERASE/LIPASE EXL3"/>
    <property type="match status" value="1"/>
</dbReference>
<dbReference type="Gene3D" id="3.40.50.1110">
    <property type="entry name" value="SGNH hydrolase"/>
    <property type="match status" value="1"/>
</dbReference>
<dbReference type="Pfam" id="PF00657">
    <property type="entry name" value="Lipase_GDSL"/>
    <property type="match status" value="1"/>
</dbReference>
<reference evidence="4 6" key="1">
    <citation type="journal article" date="2017" name="Nature">
        <title>The sunflower genome provides insights into oil metabolism, flowering and Asterid evolution.</title>
        <authorList>
            <person name="Badouin H."/>
            <person name="Gouzy J."/>
            <person name="Grassa C.J."/>
            <person name="Murat F."/>
            <person name="Staton S.E."/>
            <person name="Cottret L."/>
            <person name="Lelandais-Briere C."/>
            <person name="Owens G.L."/>
            <person name="Carrere S."/>
            <person name="Mayjonade B."/>
            <person name="Legrand L."/>
            <person name="Gill N."/>
            <person name="Kane N.C."/>
            <person name="Bowers J.E."/>
            <person name="Hubner S."/>
            <person name="Bellec A."/>
            <person name="Berard A."/>
            <person name="Berges H."/>
            <person name="Blanchet N."/>
            <person name="Boniface M.C."/>
            <person name="Brunel D."/>
            <person name="Catrice O."/>
            <person name="Chaidir N."/>
            <person name="Claudel C."/>
            <person name="Donnadieu C."/>
            <person name="Faraut T."/>
            <person name="Fievet G."/>
            <person name="Helmstetter N."/>
            <person name="King M."/>
            <person name="Knapp S.J."/>
            <person name="Lai Z."/>
            <person name="Le Paslier M.C."/>
            <person name="Lippi Y."/>
            <person name="Lorenzon L."/>
            <person name="Mandel J.R."/>
            <person name="Marage G."/>
            <person name="Marchand G."/>
            <person name="Marquand E."/>
            <person name="Bret-Mestries E."/>
            <person name="Morien E."/>
            <person name="Nambeesan S."/>
            <person name="Nguyen T."/>
            <person name="Pegot-Espagnet P."/>
            <person name="Pouilly N."/>
            <person name="Raftis F."/>
            <person name="Sallet E."/>
            <person name="Schiex T."/>
            <person name="Thomas J."/>
            <person name="Vandecasteele C."/>
            <person name="Vares D."/>
            <person name="Vear F."/>
            <person name="Vautrin S."/>
            <person name="Crespi M."/>
            <person name="Mangin B."/>
            <person name="Burke J.M."/>
            <person name="Salse J."/>
            <person name="Munos S."/>
            <person name="Vincourt P."/>
            <person name="Rieseberg L.H."/>
            <person name="Langlade N.B."/>
        </authorList>
    </citation>
    <scope>NUCLEOTIDE SEQUENCE [LARGE SCALE GENOMIC DNA]</scope>
    <source>
        <strain evidence="6">cv. SF193</strain>
        <tissue evidence="4">Leaves</tissue>
    </source>
</reference>
<evidence type="ECO:0000256" key="2">
    <source>
        <dbReference type="SAM" id="Phobius"/>
    </source>
</evidence>
<dbReference type="STRING" id="4232.A0A251VNS4"/>
<evidence type="ECO:0000313" key="5">
    <source>
        <dbReference type="EMBL" id="OTG37230.1"/>
    </source>
</evidence>